<dbReference type="EMBL" id="CM056742">
    <property type="protein sequence ID" value="KAJ8678653.1"/>
    <property type="molecule type" value="Genomic_DNA"/>
</dbReference>
<dbReference type="Proteomes" id="UP001239111">
    <property type="component" value="Chromosome 2"/>
</dbReference>
<keyword evidence="2" id="KW-1185">Reference proteome</keyword>
<accession>A0ACC2P5A2</accession>
<sequence>MADDASSKKKSEIIVEFESDTESVSLPIIDLTITRDSLSAYFEGTVERLNYTNASGKNAGVCIDGDVFRLRPDVFKYRVKCYESAPPTQRPTTLNSKKLNTIQEFREIYLGQAKAKTLANQLQKGSTRSKIKALKILPPQNEQETPVQLVATSQKSHTQMQVKMGALVEKSVEEKEKIRLLNFGWMHRSSDTGKFVVQPAPSGGEKYISFNWNRDYTKEEVKVKAIKAFLTSETKNYFNNAIVELGTNKTSVIENFDDNGGFKGFVAAVNKKNHRFKLYVKTSFFPDYTDADTNYVQNGIDPEMSKESYLDENSRDSFAPCDIDSGIVAQQQVMRPVENLSNLSDFDLKAAILAASVVDDSSSKVEVPTGLQNEGNIRIETVSPQKKRLPSPTKIFKVPDVPSKKPRLADLCDIQLRPVHEFERSDFKLTTLLGCGTFGEVRKGWWDHTEVAVKILKVNKSTITAVKREVNILNQLSHPTLVSLYGVCIVAPKFHLIMEYVDGDNLFSILFDSDIGNDYNLELDSIAHQITAVLAYLHKCSCVHRDIKPGNILITKSGDKAKLCDLGLAKIKSTLTKDPYSTSKGKEIRQIGTPAYMAPEVFLKQKEADEPSDIWSLGCTLVELYSKNHVWDLDVDDSDKELEFNIFGKNLVPNQSCIPDFLKESLNKCFTYVASERITAKELLECFSFLIQVRCFRVLLLLYNLERSQLSRVSRWGN</sequence>
<proteinExistence type="predicted"/>
<comment type="caution">
    <text evidence="1">The sequence shown here is derived from an EMBL/GenBank/DDBJ whole genome shotgun (WGS) entry which is preliminary data.</text>
</comment>
<protein>
    <submittedName>
        <fullName evidence="1">Uncharacterized protein</fullName>
    </submittedName>
</protein>
<name>A0ACC2P5A2_9HYME</name>
<reference evidence="1" key="1">
    <citation type="submission" date="2023-04" db="EMBL/GenBank/DDBJ databases">
        <title>A chromosome-level genome assembly of the parasitoid wasp Eretmocerus hayati.</title>
        <authorList>
            <person name="Zhong Y."/>
            <person name="Liu S."/>
            <person name="Liu Y."/>
        </authorList>
    </citation>
    <scope>NUCLEOTIDE SEQUENCE</scope>
    <source>
        <strain evidence="1">ZJU_SS_LIU_2023</strain>
    </source>
</reference>
<evidence type="ECO:0000313" key="1">
    <source>
        <dbReference type="EMBL" id="KAJ8678653.1"/>
    </source>
</evidence>
<gene>
    <name evidence="1" type="ORF">QAD02_014440</name>
</gene>
<organism evidence="1 2">
    <name type="scientific">Eretmocerus hayati</name>
    <dbReference type="NCBI Taxonomy" id="131215"/>
    <lineage>
        <taxon>Eukaryota</taxon>
        <taxon>Metazoa</taxon>
        <taxon>Ecdysozoa</taxon>
        <taxon>Arthropoda</taxon>
        <taxon>Hexapoda</taxon>
        <taxon>Insecta</taxon>
        <taxon>Pterygota</taxon>
        <taxon>Neoptera</taxon>
        <taxon>Endopterygota</taxon>
        <taxon>Hymenoptera</taxon>
        <taxon>Apocrita</taxon>
        <taxon>Proctotrupomorpha</taxon>
        <taxon>Chalcidoidea</taxon>
        <taxon>Aphelinidae</taxon>
        <taxon>Aphelininae</taxon>
        <taxon>Eretmocerus</taxon>
    </lineage>
</organism>
<evidence type="ECO:0000313" key="2">
    <source>
        <dbReference type="Proteomes" id="UP001239111"/>
    </source>
</evidence>